<dbReference type="Pfam" id="PF02627">
    <property type="entry name" value="CMD"/>
    <property type="match status" value="1"/>
</dbReference>
<dbReference type="Proteomes" id="UP001484097">
    <property type="component" value="Unassembled WGS sequence"/>
</dbReference>
<dbReference type="RefSeq" id="WP_347921037.1">
    <property type="nucleotide sequence ID" value="NZ_JBDXMX010000005.1"/>
</dbReference>
<evidence type="ECO:0000313" key="3">
    <source>
        <dbReference type="Proteomes" id="UP001484097"/>
    </source>
</evidence>
<dbReference type="EMBL" id="JBDXMX010000005">
    <property type="protein sequence ID" value="MEO9248418.1"/>
    <property type="molecule type" value="Genomic_DNA"/>
</dbReference>
<sequence length="196" mass="21355">MYIPVVPESEATGVLADFYRRHRGSWGFLPDYAQAFSTHPEVAAAWDQLNLAVRDGLERRLYEIATIAAARALRSSYCTAAHTKFLRDVCGDAQAARDITEQPDGSRLSDRDREAYEFAGRIATDAAAVEQRDIDRLHEAGLNDGEIAGIVFTAASRSFFTRVLDGLGARLDAETAGQFSAEELASIVVGRGVAED</sequence>
<feature type="domain" description="Carboxymuconolactone decarboxylase-like" evidence="1">
    <location>
        <begin position="40"/>
        <end position="88"/>
    </location>
</feature>
<dbReference type="Gene3D" id="1.20.1290.10">
    <property type="entry name" value="AhpD-like"/>
    <property type="match status" value="1"/>
</dbReference>
<dbReference type="InterPro" id="IPR003779">
    <property type="entry name" value="CMD-like"/>
</dbReference>
<comment type="caution">
    <text evidence="2">The sequence shown here is derived from an EMBL/GenBank/DDBJ whole genome shotgun (WGS) entry which is preliminary data.</text>
</comment>
<dbReference type="SUPFAM" id="SSF69118">
    <property type="entry name" value="AhpD-like"/>
    <property type="match status" value="1"/>
</dbReference>
<keyword evidence="3" id="KW-1185">Reference proteome</keyword>
<protein>
    <submittedName>
        <fullName evidence="2">Carboxymuconolactone decarboxylase family protein</fullName>
    </submittedName>
</protein>
<dbReference type="PANTHER" id="PTHR35446">
    <property type="entry name" value="SI:CH211-175M2.5"/>
    <property type="match status" value="1"/>
</dbReference>
<dbReference type="InterPro" id="IPR029032">
    <property type="entry name" value="AhpD-like"/>
</dbReference>
<evidence type="ECO:0000259" key="1">
    <source>
        <dbReference type="Pfam" id="PF02627"/>
    </source>
</evidence>
<gene>
    <name evidence="2" type="ORF">ABDK96_12075</name>
</gene>
<evidence type="ECO:0000313" key="2">
    <source>
        <dbReference type="EMBL" id="MEO9248418.1"/>
    </source>
</evidence>
<reference evidence="2 3" key="1">
    <citation type="submission" date="2024-05" db="EMBL/GenBank/DDBJ databases">
        <authorList>
            <person name="Yi C."/>
        </authorList>
    </citation>
    <scope>NUCLEOTIDE SEQUENCE [LARGE SCALE GENOMIC DNA]</scope>
    <source>
        <strain evidence="2 3">XS13</strain>
    </source>
</reference>
<proteinExistence type="predicted"/>
<dbReference type="PANTHER" id="PTHR35446:SF2">
    <property type="entry name" value="CARBOXYMUCONOLACTONE DECARBOXYLASE-LIKE DOMAIN-CONTAINING PROTEIN"/>
    <property type="match status" value="1"/>
</dbReference>
<organism evidence="2 3">
    <name type="scientific">Citricoccus nitrophenolicus</name>
    <dbReference type="NCBI Taxonomy" id="863575"/>
    <lineage>
        <taxon>Bacteria</taxon>
        <taxon>Bacillati</taxon>
        <taxon>Actinomycetota</taxon>
        <taxon>Actinomycetes</taxon>
        <taxon>Micrococcales</taxon>
        <taxon>Micrococcaceae</taxon>
        <taxon>Citricoccus</taxon>
    </lineage>
</organism>
<accession>A0ABV0IJT0</accession>
<name>A0ABV0IJT0_9MICC</name>